<feature type="domain" description="Secretion system C-terminal sorting" evidence="1">
    <location>
        <begin position="20"/>
        <end position="87"/>
    </location>
</feature>
<evidence type="ECO:0000313" key="2">
    <source>
        <dbReference type="EMBL" id="SDL65564.1"/>
    </source>
</evidence>
<accession>A0A1G9LUR7</accession>
<proteinExistence type="predicted"/>
<protein>
    <submittedName>
        <fullName evidence="2">Por secretion system C-terminal sorting domain-containing protein</fullName>
    </submittedName>
</protein>
<evidence type="ECO:0000259" key="1">
    <source>
        <dbReference type="Pfam" id="PF18962"/>
    </source>
</evidence>
<organism evidence="2 3">
    <name type="scientific">Catalinimonas alkaloidigena</name>
    <dbReference type="NCBI Taxonomy" id="1075417"/>
    <lineage>
        <taxon>Bacteria</taxon>
        <taxon>Pseudomonadati</taxon>
        <taxon>Bacteroidota</taxon>
        <taxon>Cytophagia</taxon>
        <taxon>Cytophagales</taxon>
        <taxon>Catalimonadaceae</taxon>
        <taxon>Catalinimonas</taxon>
    </lineage>
</organism>
<evidence type="ECO:0000313" key="3">
    <source>
        <dbReference type="Proteomes" id="UP000198510"/>
    </source>
</evidence>
<dbReference type="Proteomes" id="UP000198510">
    <property type="component" value="Unassembled WGS sequence"/>
</dbReference>
<dbReference type="Pfam" id="PF18962">
    <property type="entry name" value="Por_Secre_tail"/>
    <property type="match status" value="1"/>
</dbReference>
<dbReference type="NCBIfam" id="TIGR04183">
    <property type="entry name" value="Por_Secre_tail"/>
    <property type="match status" value="1"/>
</dbReference>
<sequence length="94" mass="10742">MTYHKPVQVQTALSGRVEAYPNPFRGVLTLSVRELADAPQRVTVYSLQGQQMEVYEAAHTDRQWDLSLPHLPAGIYLLEVTTLTERQHLRVVKQ</sequence>
<dbReference type="AlphaFoldDB" id="A0A1G9LUR7"/>
<keyword evidence="3" id="KW-1185">Reference proteome</keyword>
<gene>
    <name evidence="2" type="ORF">SAMN05421823_107170</name>
</gene>
<reference evidence="2 3" key="1">
    <citation type="submission" date="2016-10" db="EMBL/GenBank/DDBJ databases">
        <authorList>
            <person name="de Groot N.N."/>
        </authorList>
    </citation>
    <scope>NUCLEOTIDE SEQUENCE [LARGE SCALE GENOMIC DNA]</scope>
    <source>
        <strain evidence="2 3">DSM 25186</strain>
    </source>
</reference>
<dbReference type="EMBL" id="FNFO01000007">
    <property type="protein sequence ID" value="SDL65564.1"/>
    <property type="molecule type" value="Genomic_DNA"/>
</dbReference>
<dbReference type="InterPro" id="IPR026444">
    <property type="entry name" value="Secre_tail"/>
</dbReference>
<name>A0A1G9LUR7_9BACT</name>